<protein>
    <submittedName>
        <fullName evidence="3">Chromosome segregation ATPase</fullName>
    </submittedName>
</protein>
<dbReference type="EMBL" id="JAMZEB010000002">
    <property type="protein sequence ID" value="MCP2364299.1"/>
    <property type="molecule type" value="Genomic_DNA"/>
</dbReference>
<evidence type="ECO:0000256" key="2">
    <source>
        <dbReference type="SAM" id="Phobius"/>
    </source>
</evidence>
<dbReference type="RefSeq" id="WP_253756630.1">
    <property type="nucleotide sequence ID" value="NZ_BAABKA010000012.1"/>
</dbReference>
<accession>A0A9X2K964</accession>
<feature type="transmembrane region" description="Helical" evidence="2">
    <location>
        <begin position="6"/>
        <end position="26"/>
    </location>
</feature>
<dbReference type="AlphaFoldDB" id="A0A9X2K964"/>
<name>A0A9X2K964_9ACTN</name>
<keyword evidence="2" id="KW-0812">Transmembrane</keyword>
<dbReference type="Proteomes" id="UP001139648">
    <property type="component" value="Unassembled WGS sequence"/>
</dbReference>
<evidence type="ECO:0000313" key="4">
    <source>
        <dbReference type="Proteomes" id="UP001139648"/>
    </source>
</evidence>
<organism evidence="3 4">
    <name type="scientific">Nonomuraea thailandensis</name>
    <dbReference type="NCBI Taxonomy" id="1188745"/>
    <lineage>
        <taxon>Bacteria</taxon>
        <taxon>Bacillati</taxon>
        <taxon>Actinomycetota</taxon>
        <taxon>Actinomycetes</taxon>
        <taxon>Streptosporangiales</taxon>
        <taxon>Streptosporangiaceae</taxon>
        <taxon>Nonomuraea</taxon>
    </lineage>
</organism>
<gene>
    <name evidence="3" type="ORF">HD597_011319</name>
</gene>
<keyword evidence="1" id="KW-0175">Coiled coil</keyword>
<feature type="coiled-coil region" evidence="1">
    <location>
        <begin position="45"/>
        <end position="100"/>
    </location>
</feature>
<proteinExistence type="predicted"/>
<comment type="caution">
    <text evidence="3">The sequence shown here is derived from an EMBL/GenBank/DDBJ whole genome shotgun (WGS) entry which is preliminary data.</text>
</comment>
<evidence type="ECO:0000256" key="1">
    <source>
        <dbReference type="SAM" id="Coils"/>
    </source>
</evidence>
<keyword evidence="2" id="KW-0472">Membrane</keyword>
<keyword evidence="2" id="KW-1133">Transmembrane helix</keyword>
<keyword evidence="4" id="KW-1185">Reference proteome</keyword>
<sequence>MTWTEVLVSIAQVAAGGGIVQAIMAITRRRRDLRQLDRQTDSVAVETADKVVNMLRTELDTAKAEIAELRQERADQQRQIQQLAEQVSILRAELAVAKAEIFRLSGT</sequence>
<reference evidence="3" key="1">
    <citation type="submission" date="2022-06" db="EMBL/GenBank/DDBJ databases">
        <title>Sequencing the genomes of 1000 actinobacteria strains.</title>
        <authorList>
            <person name="Klenk H.-P."/>
        </authorList>
    </citation>
    <scope>NUCLEOTIDE SEQUENCE</scope>
    <source>
        <strain evidence="3">DSM 46694</strain>
    </source>
</reference>
<dbReference type="Gene3D" id="1.20.5.1700">
    <property type="match status" value="1"/>
</dbReference>
<evidence type="ECO:0000313" key="3">
    <source>
        <dbReference type="EMBL" id="MCP2364299.1"/>
    </source>
</evidence>